<dbReference type="GO" id="GO:0044281">
    <property type="term" value="P:small molecule metabolic process"/>
    <property type="evidence" value="ECO:0007669"/>
    <property type="project" value="UniProtKB-ARBA"/>
</dbReference>
<evidence type="ECO:0000256" key="1">
    <source>
        <dbReference type="ARBA" id="ARBA00010211"/>
    </source>
</evidence>
<dbReference type="PANTHER" id="PTHR42796:SF4">
    <property type="entry name" value="FUMARYLACETOACETATE HYDROLASE DOMAIN-CONTAINING PROTEIN 2A"/>
    <property type="match status" value="1"/>
</dbReference>
<dbReference type="Gene3D" id="3.90.850.10">
    <property type="entry name" value="Fumarylacetoacetase-like, C-terminal domain"/>
    <property type="match status" value="1"/>
</dbReference>
<evidence type="ECO:0000259" key="3">
    <source>
        <dbReference type="Pfam" id="PF01557"/>
    </source>
</evidence>
<evidence type="ECO:0000313" key="4">
    <source>
        <dbReference type="EMBL" id="AYF77772.1"/>
    </source>
</evidence>
<dbReference type="GO" id="GO:0046872">
    <property type="term" value="F:metal ion binding"/>
    <property type="evidence" value="ECO:0007669"/>
    <property type="project" value="UniProtKB-KW"/>
</dbReference>
<organism evidence="4 5">
    <name type="scientific">Nocardia yunnanensis</name>
    <dbReference type="NCBI Taxonomy" id="2382165"/>
    <lineage>
        <taxon>Bacteria</taxon>
        <taxon>Bacillati</taxon>
        <taxon>Actinomycetota</taxon>
        <taxon>Actinomycetes</taxon>
        <taxon>Mycobacteriales</taxon>
        <taxon>Nocardiaceae</taxon>
        <taxon>Nocardia</taxon>
    </lineage>
</organism>
<dbReference type="PANTHER" id="PTHR42796">
    <property type="entry name" value="FUMARYLACETOACETATE HYDROLASE DOMAIN-CONTAINING PROTEIN 2A-RELATED"/>
    <property type="match status" value="1"/>
</dbReference>
<keyword evidence="4" id="KW-0378">Hydrolase</keyword>
<accession>A0A386ZIN6</accession>
<proteinExistence type="inferred from homology"/>
<evidence type="ECO:0000256" key="2">
    <source>
        <dbReference type="ARBA" id="ARBA00022723"/>
    </source>
</evidence>
<protein>
    <submittedName>
        <fullName evidence="4">FAA hydrolase family protein</fullName>
    </submittedName>
</protein>
<dbReference type="InterPro" id="IPR036663">
    <property type="entry name" value="Fumarylacetoacetase_C_sf"/>
</dbReference>
<feature type="domain" description="Fumarylacetoacetase-like C-terminal" evidence="3">
    <location>
        <begin position="74"/>
        <end position="276"/>
    </location>
</feature>
<dbReference type="OrthoDB" id="9805307at2"/>
<dbReference type="InterPro" id="IPR051121">
    <property type="entry name" value="FAH"/>
</dbReference>
<dbReference type="SUPFAM" id="SSF56529">
    <property type="entry name" value="FAH"/>
    <property type="match status" value="1"/>
</dbReference>
<dbReference type="EMBL" id="CP032568">
    <property type="protein sequence ID" value="AYF77772.1"/>
    <property type="molecule type" value="Genomic_DNA"/>
</dbReference>
<dbReference type="Pfam" id="PF01557">
    <property type="entry name" value="FAA_hydrolase"/>
    <property type="match status" value="1"/>
</dbReference>
<reference evidence="4 5" key="1">
    <citation type="submission" date="2018-09" db="EMBL/GenBank/DDBJ databases">
        <title>Nocardia yunnanensis sp. nov., an actinomycete isolated from a soil sample.</title>
        <authorList>
            <person name="Zhang J."/>
        </authorList>
    </citation>
    <scope>NUCLEOTIDE SEQUENCE [LARGE SCALE GENOMIC DNA]</scope>
    <source>
        <strain evidence="4 5">CFHS0054</strain>
    </source>
</reference>
<keyword evidence="2" id="KW-0479">Metal-binding</keyword>
<dbReference type="AlphaFoldDB" id="A0A386ZIN6"/>
<evidence type="ECO:0000313" key="5">
    <source>
        <dbReference type="Proteomes" id="UP000267164"/>
    </source>
</evidence>
<name>A0A386ZIN6_9NOCA</name>
<dbReference type="InterPro" id="IPR011234">
    <property type="entry name" value="Fumarylacetoacetase-like_C"/>
</dbReference>
<dbReference type="Proteomes" id="UP000267164">
    <property type="component" value="Chromosome"/>
</dbReference>
<sequence>MKLLRVGPKGAEKPAALDDSGTLRDLSALTPEIDGALLGNPVALAGIARALSFGDLPALDAGQRIGAPIARPGKVIGVGLNYSDHAAAIGAAIPESPVVFLKPGTTVSGPYDAIELPRGSRATDHEVELGVVLGQRLRDCADPATALGAVGGYVTANDVTERSGIAGEPTWVKGKSYDTFTPIGPWLVTPDEVGEPHALSLQLWVNGERRQSGSTGDMVVGVGEVLAYLSSLMTLEPGDLVLTGTPAGVAISKPEPKPYLRDGDVVVVEVAGLGRQQTLATGVRG</sequence>
<dbReference type="KEGG" id="nyu:D7D52_32600"/>
<dbReference type="GO" id="GO:0016787">
    <property type="term" value="F:hydrolase activity"/>
    <property type="evidence" value="ECO:0007669"/>
    <property type="project" value="UniProtKB-KW"/>
</dbReference>
<comment type="similarity">
    <text evidence="1">Belongs to the FAH family.</text>
</comment>
<gene>
    <name evidence="4" type="ORF">D7D52_32600</name>
</gene>
<keyword evidence="5" id="KW-1185">Reference proteome</keyword>